<evidence type="ECO:0000313" key="3">
    <source>
        <dbReference type="Proteomes" id="UP000566819"/>
    </source>
</evidence>
<keyword evidence="3" id="KW-1185">Reference proteome</keyword>
<organism evidence="2 3">
    <name type="scientific">Cudoniella acicularis</name>
    <dbReference type="NCBI Taxonomy" id="354080"/>
    <lineage>
        <taxon>Eukaryota</taxon>
        <taxon>Fungi</taxon>
        <taxon>Dikarya</taxon>
        <taxon>Ascomycota</taxon>
        <taxon>Pezizomycotina</taxon>
        <taxon>Leotiomycetes</taxon>
        <taxon>Helotiales</taxon>
        <taxon>Tricladiaceae</taxon>
        <taxon>Cudoniella</taxon>
    </lineage>
</organism>
<sequence length="193" mass="20785">MARPRMPYQCLEKCGKYLVAASGSHIDLFGLDDGSYFSRWTCPSLQGSENANGIAGETGAEFAHQDSRSSSFDIKVDATSPSSPPAKRRKLSQTGDEKTELGLPNESNELVEDSKDRLGGGKKQKKQKQNSRSAAVASGFDAPAVIALTVTKSSGHVVAITGEDKNIRVFELMEADGVPRLNQLSQRQVARVN</sequence>
<accession>A0A8H4RAS9</accession>
<protein>
    <submittedName>
        <fullName evidence="2">Uncharacterized protein</fullName>
    </submittedName>
</protein>
<name>A0A8H4RAS9_9HELO</name>
<proteinExistence type="predicted"/>
<dbReference type="OrthoDB" id="339900at2759"/>
<comment type="caution">
    <text evidence="2">The sequence shown here is derived from an EMBL/GenBank/DDBJ whole genome shotgun (WGS) entry which is preliminary data.</text>
</comment>
<dbReference type="AlphaFoldDB" id="A0A8H4RAS9"/>
<dbReference type="Proteomes" id="UP000566819">
    <property type="component" value="Unassembled WGS sequence"/>
</dbReference>
<gene>
    <name evidence="2" type="ORF">G7Y89_g12262</name>
</gene>
<evidence type="ECO:0000313" key="2">
    <source>
        <dbReference type="EMBL" id="KAF4625906.1"/>
    </source>
</evidence>
<feature type="region of interest" description="Disordered" evidence="1">
    <location>
        <begin position="51"/>
        <end position="136"/>
    </location>
</feature>
<dbReference type="EMBL" id="JAAMPI010001269">
    <property type="protein sequence ID" value="KAF4625906.1"/>
    <property type="molecule type" value="Genomic_DNA"/>
</dbReference>
<feature type="compositionally biased region" description="Basic residues" evidence="1">
    <location>
        <begin position="120"/>
        <end position="129"/>
    </location>
</feature>
<evidence type="ECO:0000256" key="1">
    <source>
        <dbReference type="SAM" id="MobiDB-lite"/>
    </source>
</evidence>
<reference evidence="2 3" key="1">
    <citation type="submission" date="2020-03" db="EMBL/GenBank/DDBJ databases">
        <title>Draft Genome Sequence of Cudoniella acicularis.</title>
        <authorList>
            <person name="Buettner E."/>
            <person name="Kellner H."/>
        </authorList>
    </citation>
    <scope>NUCLEOTIDE SEQUENCE [LARGE SCALE GENOMIC DNA]</scope>
    <source>
        <strain evidence="2 3">DSM 108380</strain>
    </source>
</reference>